<dbReference type="InterPro" id="IPR013630">
    <property type="entry name" value="Methyltransf_Zn-bd_dom_put"/>
</dbReference>
<gene>
    <name evidence="2" type="ORF">METZ01_LOCUS392186</name>
</gene>
<dbReference type="InterPro" id="IPR038576">
    <property type="entry name" value="Methyltransf_Zn-bd_dom_put_sf"/>
</dbReference>
<dbReference type="AlphaFoldDB" id="A0A382UYJ1"/>
<organism evidence="2">
    <name type="scientific">marine metagenome</name>
    <dbReference type="NCBI Taxonomy" id="408172"/>
    <lineage>
        <taxon>unclassified sequences</taxon>
        <taxon>metagenomes</taxon>
        <taxon>ecological metagenomes</taxon>
    </lineage>
</organism>
<accession>A0A382UYJ1</accession>
<dbReference type="Pfam" id="PF08421">
    <property type="entry name" value="Methyltransf_13"/>
    <property type="match status" value="1"/>
</dbReference>
<proteinExistence type="predicted"/>
<evidence type="ECO:0000313" key="2">
    <source>
        <dbReference type="EMBL" id="SVD39332.1"/>
    </source>
</evidence>
<dbReference type="EMBL" id="UINC01147801">
    <property type="protein sequence ID" value="SVD39332.1"/>
    <property type="molecule type" value="Genomic_DNA"/>
</dbReference>
<evidence type="ECO:0000259" key="1">
    <source>
        <dbReference type="Pfam" id="PF08421"/>
    </source>
</evidence>
<dbReference type="Gene3D" id="6.20.50.110">
    <property type="entry name" value="Methyltransferase, zinc-binding domain"/>
    <property type="match status" value="1"/>
</dbReference>
<feature type="domain" description="Methyltransferase putative zinc binding" evidence="1">
    <location>
        <begin position="1"/>
        <end position="44"/>
    </location>
</feature>
<reference evidence="2" key="1">
    <citation type="submission" date="2018-05" db="EMBL/GenBank/DDBJ databases">
        <authorList>
            <person name="Lanie J.A."/>
            <person name="Ng W.-L."/>
            <person name="Kazmierczak K.M."/>
            <person name="Andrzejewski T.M."/>
            <person name="Davidsen T.M."/>
            <person name="Wayne K.J."/>
            <person name="Tettelin H."/>
            <person name="Glass J.I."/>
            <person name="Rusch D."/>
            <person name="Podicherti R."/>
            <person name="Tsui H.-C.T."/>
            <person name="Winkler M.E."/>
        </authorList>
    </citation>
    <scope>NUCLEOTIDE SEQUENCE</scope>
</reference>
<feature type="non-terminal residue" evidence="2">
    <location>
        <position position="44"/>
    </location>
</feature>
<protein>
    <recommendedName>
        <fullName evidence="1">Methyltransferase putative zinc binding domain-containing protein</fullName>
    </recommendedName>
</protein>
<name>A0A382UYJ1_9ZZZZ</name>
<sequence>MGFSPISDQILTKDQLNKPEVTYPITINSCMDCGFCQLGFVVPP</sequence>